<keyword evidence="1 3" id="KW-0238">DNA-binding</keyword>
<gene>
    <name evidence="3" type="ORF">J2853_002710</name>
</gene>
<evidence type="ECO:0000313" key="3">
    <source>
        <dbReference type="EMBL" id="MDP9843499.1"/>
    </source>
</evidence>
<dbReference type="Pfam" id="PF13411">
    <property type="entry name" value="MerR_1"/>
    <property type="match status" value="1"/>
</dbReference>
<keyword evidence="4" id="KW-1185">Reference proteome</keyword>
<dbReference type="InterPro" id="IPR047057">
    <property type="entry name" value="MerR_fam"/>
</dbReference>
<dbReference type="PANTHER" id="PTHR30204">
    <property type="entry name" value="REDOX-CYCLING DRUG-SENSING TRANSCRIPTIONAL ACTIVATOR SOXR"/>
    <property type="match status" value="1"/>
</dbReference>
<evidence type="ECO:0000256" key="1">
    <source>
        <dbReference type="ARBA" id="ARBA00023125"/>
    </source>
</evidence>
<dbReference type="GO" id="GO:0003677">
    <property type="term" value="F:DNA binding"/>
    <property type="evidence" value="ECO:0007669"/>
    <property type="project" value="UniProtKB-KW"/>
</dbReference>
<comment type="caution">
    <text evidence="3">The sequence shown here is derived from an EMBL/GenBank/DDBJ whole genome shotgun (WGS) entry which is preliminary data.</text>
</comment>
<dbReference type="SUPFAM" id="SSF46955">
    <property type="entry name" value="Putative DNA-binding domain"/>
    <property type="match status" value="1"/>
</dbReference>
<dbReference type="RefSeq" id="WP_307557729.1">
    <property type="nucleotide sequence ID" value="NZ_JAUSQU010000001.1"/>
</dbReference>
<organism evidence="3 4">
    <name type="scientific">Streptosporangium lutulentum</name>
    <dbReference type="NCBI Taxonomy" id="1461250"/>
    <lineage>
        <taxon>Bacteria</taxon>
        <taxon>Bacillati</taxon>
        <taxon>Actinomycetota</taxon>
        <taxon>Actinomycetes</taxon>
        <taxon>Streptosporangiales</taxon>
        <taxon>Streptosporangiaceae</taxon>
        <taxon>Streptosporangium</taxon>
    </lineage>
</organism>
<dbReference type="Proteomes" id="UP001225356">
    <property type="component" value="Unassembled WGS sequence"/>
</dbReference>
<protein>
    <submittedName>
        <fullName evidence="3">DNA-binding transcriptional MerR regulator</fullName>
    </submittedName>
</protein>
<dbReference type="InterPro" id="IPR000551">
    <property type="entry name" value="MerR-type_HTH_dom"/>
</dbReference>
<dbReference type="SMART" id="SM00422">
    <property type="entry name" value="HTH_MERR"/>
    <property type="match status" value="1"/>
</dbReference>
<name>A0ABT9QBS6_9ACTN</name>
<proteinExistence type="predicted"/>
<reference evidence="3 4" key="1">
    <citation type="submission" date="2023-07" db="EMBL/GenBank/DDBJ databases">
        <title>Sequencing the genomes of 1000 actinobacteria strains.</title>
        <authorList>
            <person name="Klenk H.-P."/>
        </authorList>
    </citation>
    <scope>NUCLEOTIDE SEQUENCE [LARGE SCALE GENOMIC DNA]</scope>
    <source>
        <strain evidence="3 4">DSM 46740</strain>
    </source>
</reference>
<dbReference type="PROSITE" id="PS50937">
    <property type="entry name" value="HTH_MERR_2"/>
    <property type="match status" value="1"/>
</dbReference>
<feature type="domain" description="HTH merR-type" evidence="2">
    <location>
        <begin position="2"/>
        <end position="71"/>
    </location>
</feature>
<dbReference type="InterPro" id="IPR009061">
    <property type="entry name" value="DNA-bd_dom_put_sf"/>
</dbReference>
<accession>A0ABT9QBS6</accession>
<dbReference type="PANTHER" id="PTHR30204:SF93">
    <property type="entry name" value="HTH MERR-TYPE DOMAIN-CONTAINING PROTEIN"/>
    <property type="match status" value="1"/>
</dbReference>
<evidence type="ECO:0000259" key="2">
    <source>
        <dbReference type="PROSITE" id="PS50937"/>
    </source>
</evidence>
<dbReference type="Gene3D" id="1.10.1660.10">
    <property type="match status" value="1"/>
</dbReference>
<evidence type="ECO:0000313" key="4">
    <source>
        <dbReference type="Proteomes" id="UP001225356"/>
    </source>
</evidence>
<sequence>MTWSTRELADLAGTTVNTVRHYHALGLLDEPQRRYNGYKRYQVRHLVCLLRVRRLAELGVPLSQVAAVCGDGADPTDALRGLDAELRADIERLRRARSDIAAILRDSAPVDTPQGFEPIASRLSEADRSLLHICTRLYDQDAISELLIMVAAEPGAVSEEFNALAPDADDATRQRIAEQIASEQVNWRSADRPWLSDPARHLCNSEHVTRQTLTEALIELYNPAQREVLHRAGVAADEPLRAHTR</sequence>
<dbReference type="EMBL" id="JAUSQU010000001">
    <property type="protein sequence ID" value="MDP9843499.1"/>
    <property type="molecule type" value="Genomic_DNA"/>
</dbReference>
<dbReference type="CDD" id="cd00592">
    <property type="entry name" value="HTH_MerR-like"/>
    <property type="match status" value="1"/>
</dbReference>